<evidence type="ECO:0000256" key="1">
    <source>
        <dbReference type="SAM" id="MobiDB-lite"/>
    </source>
</evidence>
<keyword evidence="2 5" id="KW-0812">Transmembrane</keyword>
<dbReference type="InterPro" id="IPR015894">
    <property type="entry name" value="Guanylate-bd_N"/>
</dbReference>
<dbReference type="GO" id="GO:0003924">
    <property type="term" value="F:GTPase activity"/>
    <property type="evidence" value="ECO:0007669"/>
    <property type="project" value="InterPro"/>
</dbReference>
<feature type="region of interest" description="Disordered" evidence="1">
    <location>
        <begin position="896"/>
        <end position="951"/>
    </location>
</feature>
<evidence type="ECO:0000256" key="3">
    <source>
        <dbReference type="SAM" id="SignalP"/>
    </source>
</evidence>
<feature type="transmembrane region" description="Helical" evidence="2">
    <location>
        <begin position="875"/>
        <end position="893"/>
    </location>
</feature>
<evidence type="ECO:0000256" key="2">
    <source>
        <dbReference type="SAM" id="Phobius"/>
    </source>
</evidence>
<feature type="transmembrane region" description="Helical" evidence="2">
    <location>
        <begin position="819"/>
        <end position="838"/>
    </location>
</feature>
<gene>
    <name evidence="5" type="ORF">OJ253_2979</name>
</gene>
<dbReference type="InterPro" id="IPR027417">
    <property type="entry name" value="P-loop_NTPase"/>
</dbReference>
<dbReference type="Proteomes" id="UP001067231">
    <property type="component" value="Unassembled WGS sequence"/>
</dbReference>
<dbReference type="Gene3D" id="3.40.50.300">
    <property type="entry name" value="P-loop containing nucleotide triphosphate hydrolases"/>
    <property type="match status" value="1"/>
</dbReference>
<accession>A0A9D5DHC8</accession>
<comment type="caution">
    <text evidence="5">The sequence shown here is derived from an EMBL/GenBank/DDBJ whole genome shotgun (WGS) entry which is preliminary data.</text>
</comment>
<organism evidence="5">
    <name type="scientific">Cryptosporidium canis</name>
    <dbReference type="NCBI Taxonomy" id="195482"/>
    <lineage>
        <taxon>Eukaryota</taxon>
        <taxon>Sar</taxon>
        <taxon>Alveolata</taxon>
        <taxon>Apicomplexa</taxon>
        <taxon>Conoidasida</taxon>
        <taxon>Coccidia</taxon>
        <taxon>Eucoccidiorida</taxon>
        <taxon>Eimeriorina</taxon>
        <taxon>Cryptosporidiidae</taxon>
        <taxon>Cryptosporidium</taxon>
    </lineage>
</organism>
<feature type="domain" description="Guanylate-binding protein N-terminal" evidence="4">
    <location>
        <begin position="45"/>
        <end position="161"/>
    </location>
</feature>
<dbReference type="GO" id="GO:0005525">
    <property type="term" value="F:GTP binding"/>
    <property type="evidence" value="ECO:0007669"/>
    <property type="project" value="InterPro"/>
</dbReference>
<protein>
    <submittedName>
        <fullName evidence="5">Transmembrane domain-containing protein</fullName>
    </submittedName>
</protein>
<keyword evidence="2" id="KW-1133">Transmembrane helix</keyword>
<dbReference type="Pfam" id="PF02263">
    <property type="entry name" value="GBP"/>
    <property type="match status" value="1"/>
</dbReference>
<proteinExistence type="predicted"/>
<feature type="signal peptide" evidence="3">
    <location>
        <begin position="1"/>
        <end position="19"/>
    </location>
</feature>
<keyword evidence="2" id="KW-0472">Membrane</keyword>
<dbReference type="EMBL" id="JAPCXC010000087">
    <property type="protein sequence ID" value="KAJ1605917.1"/>
    <property type="molecule type" value="Genomic_DNA"/>
</dbReference>
<keyword evidence="3" id="KW-0732">Signal</keyword>
<dbReference type="AlphaFoldDB" id="A0A9D5DHC8"/>
<feature type="chain" id="PRO_5039050932" evidence="3">
    <location>
        <begin position="20"/>
        <end position="951"/>
    </location>
</feature>
<sequence length="951" mass="108743">MRGYLSLFIALLCVQYAFLFESSEGLRPKDHQRVRLFEIDHEGGVRISAESIERMRLIESPITVVSSVGLARSGKTTLVNLISGESRYTRGKGQDESSGVVWVQTGASGSILGDLPGNMSYILLDTESLMIGRGVNSSIKLAILSLILSDSVLVNSIGELDIFLVDFIRLLISQAVAFSTSFLRKLNEQSIPNKRSLKKSLIYLLENIHKTRISWIIHRSQGPDDALSSEEFSRSYKDWLKSRLEKYIWPETGKGNLYRNLNSFIERFNFYRVPFLGTERQYSGYRSKLIQNHEHDPETGEGDSQPIWWDLIRPGSADERRLTGAELADLLELFSEHSYVFNSFKPLEFGIAKGDLKTSTLVENTLLIFGSRLESQLLNESVYPLLEIEADVIYNKTLRDIESYWSSISEFDYFDFSSLLRSVQPHFERQYKSILSRNCELIRSHCADIINIHISHATHQIDQFHEKIPIPQSSLTDFTVSLVANTMDDIEIALNKSFGSYESNVSSYRNSPCCSIDGSQTREKIESALARLKKKNQEAVEKILLSDFEKALEVFKTQEEADDSYYKLSREEFEKKLERLRSSSKLVFNTHIALINETDLHARYWRMLNSELDGFVERRIIVWRRVCREHSYNFAKSISIRQNISIRNKLTLPLADSVIVESFERLKDDVAREMEGVYCSDEESWRDALRELMSVIEDDKEQLMKENLIALKNLLHRPLKYALRNAVEVARQHYSWTNFVREATILAQNALEDSDNWGSINIDNKTKSRVIDLWVEMDLLTVRKGFVGNQIFMVVRYLFYSLVFTIISFVTLFKNNSKLILGVVFLSFIGSVLIFSSIEFGTAGETVSHYLTDFFIHFGISRFTLYYIKHNILSILAVLAGLTCVVVYISLSFKSVGPDSGSNPKSNSFQEKRKPEPSSRQKITSSSSPSSSGEKPKNQSESSTVSRTFVF</sequence>
<dbReference type="OrthoDB" id="2135133at2759"/>
<name>A0A9D5DHC8_9CRYT</name>
<feature type="compositionally biased region" description="Polar residues" evidence="1">
    <location>
        <begin position="939"/>
        <end position="951"/>
    </location>
</feature>
<reference evidence="5" key="1">
    <citation type="submission" date="2022-10" db="EMBL/GenBank/DDBJ databases">
        <title>Adaptive evolution leads to modifications in subtelomeric GC content in a zoonotic Cryptosporidium species.</title>
        <authorList>
            <person name="Li J."/>
            <person name="Feng Y."/>
            <person name="Xiao L."/>
        </authorList>
    </citation>
    <scope>NUCLEOTIDE SEQUENCE</scope>
    <source>
        <strain evidence="5">33844</strain>
    </source>
</reference>
<feature type="compositionally biased region" description="Polar residues" evidence="1">
    <location>
        <begin position="900"/>
        <end position="909"/>
    </location>
</feature>
<evidence type="ECO:0000259" key="4">
    <source>
        <dbReference type="Pfam" id="PF02263"/>
    </source>
</evidence>
<feature type="compositionally biased region" description="Basic and acidic residues" evidence="1">
    <location>
        <begin position="910"/>
        <end position="919"/>
    </location>
</feature>
<evidence type="ECO:0000313" key="5">
    <source>
        <dbReference type="EMBL" id="KAJ1605917.1"/>
    </source>
</evidence>
<feature type="compositionally biased region" description="Low complexity" evidence="1">
    <location>
        <begin position="920"/>
        <end position="932"/>
    </location>
</feature>
<feature type="transmembrane region" description="Helical" evidence="2">
    <location>
        <begin position="791"/>
        <end position="812"/>
    </location>
</feature>
<dbReference type="SUPFAM" id="SSF52540">
    <property type="entry name" value="P-loop containing nucleoside triphosphate hydrolases"/>
    <property type="match status" value="1"/>
</dbReference>